<evidence type="ECO:0000313" key="14">
    <source>
        <dbReference type="EMBL" id="SEQ80340.1"/>
    </source>
</evidence>
<dbReference type="EMBL" id="FOFB01000016">
    <property type="protein sequence ID" value="SEQ80340.1"/>
    <property type="molecule type" value="Genomic_DNA"/>
</dbReference>
<dbReference type="EC" id="3.5.4.26" evidence="9"/>
<dbReference type="Pfam" id="PF00383">
    <property type="entry name" value="dCMP_cyt_deam_1"/>
    <property type="match status" value="1"/>
</dbReference>
<name>A0A1H9J0G0_9BACT</name>
<feature type="binding site" evidence="11">
    <location>
        <position position="212"/>
    </location>
    <ligand>
        <name>substrate</name>
    </ligand>
</feature>
<dbReference type="InterPro" id="IPR004794">
    <property type="entry name" value="Eubact_RibD"/>
</dbReference>
<dbReference type="InterPro" id="IPR050765">
    <property type="entry name" value="Riboflavin_Biosynth_HTPR"/>
</dbReference>
<feature type="binding site" evidence="11">
    <location>
        <position position="201"/>
    </location>
    <ligand>
        <name>NADP(+)</name>
        <dbReference type="ChEBI" id="CHEBI:58349"/>
    </ligand>
</feature>
<accession>A0A1H9J0G0</accession>
<comment type="function">
    <text evidence="1 9">Converts 2,5-diamino-6-(ribosylamino)-4(3h)-pyrimidinone 5'-phosphate into 5-amino-6-(ribosylamino)-2,4(1h,3h)-pyrimidinedione 5'-phosphate.</text>
</comment>
<evidence type="ECO:0000256" key="5">
    <source>
        <dbReference type="ARBA" id="ARBA00007417"/>
    </source>
</evidence>
<keyword evidence="7 9" id="KW-0560">Oxidoreductase</keyword>
<dbReference type="EC" id="1.1.1.193" evidence="9"/>
<dbReference type="FunCoup" id="A0A1H9J0G0">
    <property type="interactions" value="427"/>
</dbReference>
<dbReference type="PROSITE" id="PS51747">
    <property type="entry name" value="CYT_DCMP_DEAMINASES_2"/>
    <property type="match status" value="1"/>
</dbReference>
<evidence type="ECO:0000259" key="13">
    <source>
        <dbReference type="PROSITE" id="PS51747"/>
    </source>
</evidence>
<dbReference type="GO" id="GO:0008703">
    <property type="term" value="F:5-amino-6-(5-phosphoribosylamino)uracil reductase activity"/>
    <property type="evidence" value="ECO:0007669"/>
    <property type="project" value="UniProtKB-EC"/>
</dbReference>
<evidence type="ECO:0000256" key="7">
    <source>
        <dbReference type="ARBA" id="ARBA00023002"/>
    </source>
</evidence>
<dbReference type="RefSeq" id="WP_090169828.1">
    <property type="nucleotide sequence ID" value="NZ_FOFB01000016.1"/>
</dbReference>
<dbReference type="NCBIfam" id="TIGR00326">
    <property type="entry name" value="eubact_ribD"/>
    <property type="match status" value="1"/>
</dbReference>
<keyword evidence="9 12" id="KW-0479">Metal-binding</keyword>
<dbReference type="GO" id="GO:0008835">
    <property type="term" value="F:diaminohydroxyphosphoribosylaminopyrimidine deaminase activity"/>
    <property type="evidence" value="ECO:0007669"/>
    <property type="project" value="UniProtKB-EC"/>
</dbReference>
<dbReference type="GO" id="GO:0046872">
    <property type="term" value="F:metal ion binding"/>
    <property type="evidence" value="ECO:0007669"/>
    <property type="project" value="UniProtKB-KW"/>
</dbReference>
<feature type="binding site" evidence="11">
    <location>
        <position position="205"/>
    </location>
    <ligand>
        <name>NADP(+)</name>
        <dbReference type="ChEBI" id="CHEBI:58349"/>
    </ligand>
</feature>
<gene>
    <name evidence="14" type="ORF">SAMN05444359_11637</name>
</gene>
<evidence type="ECO:0000256" key="10">
    <source>
        <dbReference type="PIRSR" id="PIRSR006769-1"/>
    </source>
</evidence>
<feature type="domain" description="CMP/dCMP-type deaminase" evidence="13">
    <location>
        <begin position="1"/>
        <end position="115"/>
    </location>
</feature>
<dbReference type="PANTHER" id="PTHR38011:SF7">
    <property type="entry name" value="2,5-DIAMINO-6-RIBOSYLAMINO-4(3H)-PYRIMIDINONE 5'-PHOSPHATE REDUCTASE"/>
    <property type="match status" value="1"/>
</dbReference>
<evidence type="ECO:0000256" key="8">
    <source>
        <dbReference type="ARBA" id="ARBA00023268"/>
    </source>
</evidence>
<keyword evidence="9" id="KW-0378">Hydrolase</keyword>
<keyword evidence="8" id="KW-0511">Multifunctional enzyme</keyword>
<keyword evidence="6 9" id="KW-0521">NADP</keyword>
<comment type="cofactor">
    <cofactor evidence="9 12">
        <name>Zn(2+)</name>
        <dbReference type="ChEBI" id="CHEBI:29105"/>
    </cofactor>
    <text evidence="9 12">Binds 1 zinc ion.</text>
</comment>
<evidence type="ECO:0000256" key="11">
    <source>
        <dbReference type="PIRSR" id="PIRSR006769-2"/>
    </source>
</evidence>
<dbReference type="UniPathway" id="UPA00275">
    <property type="reaction ID" value="UER00401"/>
</dbReference>
<comment type="pathway">
    <text evidence="3 9">Cofactor biosynthesis; riboflavin biosynthesis; 5-amino-6-(D-ribitylamino)uracil from GTP: step 3/4.</text>
</comment>
<reference evidence="15" key="1">
    <citation type="submission" date="2016-10" db="EMBL/GenBank/DDBJ databases">
        <authorList>
            <person name="Varghese N."/>
            <person name="Submissions S."/>
        </authorList>
    </citation>
    <scope>NUCLEOTIDE SEQUENCE [LARGE SCALE GENOMIC DNA]</scope>
    <source>
        <strain evidence="15">DSM 24740</strain>
    </source>
</reference>
<evidence type="ECO:0000256" key="3">
    <source>
        <dbReference type="ARBA" id="ARBA00004910"/>
    </source>
</evidence>
<feature type="binding site" evidence="11">
    <location>
        <begin position="290"/>
        <end position="296"/>
    </location>
    <ligand>
        <name>NADP(+)</name>
        <dbReference type="ChEBI" id="CHEBI:58349"/>
    </ligand>
</feature>
<dbReference type="InterPro" id="IPR002734">
    <property type="entry name" value="RibDG_C"/>
</dbReference>
<dbReference type="SUPFAM" id="SSF53597">
    <property type="entry name" value="Dihydrofolate reductase-like"/>
    <property type="match status" value="1"/>
</dbReference>
<dbReference type="InterPro" id="IPR002125">
    <property type="entry name" value="CMP_dCMP_dom"/>
</dbReference>
<dbReference type="Proteomes" id="UP000199021">
    <property type="component" value="Unassembled WGS sequence"/>
</dbReference>
<feature type="active site" description="Proton donor" evidence="10">
    <location>
        <position position="52"/>
    </location>
</feature>
<proteinExistence type="inferred from homology"/>
<dbReference type="Gene3D" id="3.40.140.10">
    <property type="entry name" value="Cytidine Deaminase, domain 2"/>
    <property type="match status" value="1"/>
</dbReference>
<dbReference type="GO" id="GO:0009231">
    <property type="term" value="P:riboflavin biosynthetic process"/>
    <property type="evidence" value="ECO:0007669"/>
    <property type="project" value="UniProtKB-UniPathway"/>
</dbReference>
<evidence type="ECO:0000313" key="15">
    <source>
        <dbReference type="Proteomes" id="UP000199021"/>
    </source>
</evidence>
<keyword evidence="9" id="KW-0686">Riboflavin biosynthesis</keyword>
<comment type="pathway">
    <text evidence="2 9">Cofactor biosynthesis; riboflavin biosynthesis; 5-amino-6-(D-ribitylamino)uracil from GTP: step 2/4.</text>
</comment>
<dbReference type="InterPro" id="IPR024072">
    <property type="entry name" value="DHFR-like_dom_sf"/>
</dbReference>
<evidence type="ECO:0000256" key="6">
    <source>
        <dbReference type="ARBA" id="ARBA00022857"/>
    </source>
</evidence>
<comment type="similarity">
    <text evidence="5 9">In the C-terminal section; belongs to the HTP reductase family.</text>
</comment>
<comment type="similarity">
    <text evidence="4 9">In the N-terminal section; belongs to the cytidine and deoxycytidylate deaminase family.</text>
</comment>
<organism evidence="14 15">
    <name type="scientific">Neolewinella agarilytica</name>
    <dbReference type="NCBI Taxonomy" id="478744"/>
    <lineage>
        <taxon>Bacteria</taxon>
        <taxon>Pseudomonadati</taxon>
        <taxon>Bacteroidota</taxon>
        <taxon>Saprospiria</taxon>
        <taxon>Saprospirales</taxon>
        <taxon>Lewinellaceae</taxon>
        <taxon>Neolewinella</taxon>
    </lineage>
</organism>
<feature type="binding site" evidence="12">
    <location>
        <position position="50"/>
    </location>
    <ligand>
        <name>Zn(2+)</name>
        <dbReference type="ChEBI" id="CHEBI:29105"/>
        <note>catalytic</note>
    </ligand>
</feature>
<feature type="binding site" evidence="12">
    <location>
        <position position="88"/>
    </location>
    <ligand>
        <name>Zn(2+)</name>
        <dbReference type="ChEBI" id="CHEBI:29105"/>
        <note>catalytic</note>
    </ligand>
</feature>
<evidence type="ECO:0000256" key="9">
    <source>
        <dbReference type="PIRNR" id="PIRNR006769"/>
    </source>
</evidence>
<feature type="binding site" evidence="11">
    <location>
        <position position="175"/>
    </location>
    <ligand>
        <name>NADP(+)</name>
        <dbReference type="ChEBI" id="CHEBI:58349"/>
    </ligand>
</feature>
<evidence type="ECO:0000256" key="12">
    <source>
        <dbReference type="PIRSR" id="PIRSR006769-3"/>
    </source>
</evidence>
<evidence type="ECO:0000256" key="4">
    <source>
        <dbReference type="ARBA" id="ARBA00005259"/>
    </source>
</evidence>
<evidence type="ECO:0000256" key="2">
    <source>
        <dbReference type="ARBA" id="ARBA00004882"/>
    </source>
</evidence>
<feature type="binding site" evidence="12">
    <location>
        <position position="79"/>
    </location>
    <ligand>
        <name>Zn(2+)</name>
        <dbReference type="ChEBI" id="CHEBI:29105"/>
        <note>catalytic</note>
    </ligand>
</feature>
<dbReference type="Pfam" id="PF01872">
    <property type="entry name" value="RibD_C"/>
    <property type="match status" value="1"/>
</dbReference>
<dbReference type="PIRSF" id="PIRSF006769">
    <property type="entry name" value="RibD"/>
    <property type="match status" value="1"/>
</dbReference>
<dbReference type="AlphaFoldDB" id="A0A1H9J0G0"/>
<dbReference type="OrthoDB" id="9800865at2"/>
<evidence type="ECO:0000256" key="1">
    <source>
        <dbReference type="ARBA" id="ARBA00002151"/>
    </source>
</evidence>
<dbReference type="STRING" id="478744.SAMN05444359_11637"/>
<feature type="binding site" evidence="11">
    <location>
        <position position="209"/>
    </location>
    <ligand>
        <name>substrate</name>
    </ligand>
</feature>
<dbReference type="InParanoid" id="A0A1H9J0G0"/>
<protein>
    <recommendedName>
        <fullName evidence="9">Riboflavin biosynthesis protein RibD</fullName>
    </recommendedName>
    <domain>
        <recommendedName>
            <fullName evidence="9">Diaminohydroxyphosphoribosylaminopyrimidine deaminase</fullName>
            <shortName evidence="9">DRAP deaminase</shortName>
            <ecNumber evidence="9">3.5.4.26</ecNumber>
        </recommendedName>
        <alternativeName>
            <fullName evidence="9">Riboflavin-specific deaminase</fullName>
        </alternativeName>
    </domain>
    <domain>
        <recommendedName>
            <fullName evidence="9">5-amino-6-(5-phosphoribosylamino)uracil reductase</fullName>
            <ecNumber evidence="9">1.1.1.193</ecNumber>
        </recommendedName>
        <alternativeName>
            <fullName evidence="9">HTP reductase</fullName>
        </alternativeName>
    </domain>
</protein>
<dbReference type="Gene3D" id="3.40.430.10">
    <property type="entry name" value="Dihydrofolate Reductase, subunit A"/>
    <property type="match status" value="1"/>
</dbReference>
<keyword evidence="9 12" id="KW-0862">Zinc</keyword>
<feature type="binding site" evidence="11">
    <location>
        <position position="189"/>
    </location>
    <ligand>
        <name>substrate</name>
    </ligand>
</feature>
<feature type="binding site" evidence="11">
    <location>
        <position position="158"/>
    </location>
    <ligand>
        <name>NADP(+)</name>
        <dbReference type="ChEBI" id="CHEBI:58349"/>
    </ligand>
</feature>
<sequence>MKNERYLERCAQLANLADSRVGDSPRVGAVLVHQDRIIGEGYHQIAGQAHAEVNCLASVRPADRPLIPEATLFISLEPCCIVGRSGACTNVIKEHGIKSVVFAQRDSTPGVNGASVAILEAAGVAVTEYPAFQPTLAVNAHRRVMALKGRPFVSLKFAQSADGFLRPADRSADYWITNPISRRLVHRWRANTSAIIVGGRTVVEDDPSLTTRLFPGRNALAVIIDPRNRVSGNEKLFASSQRPLLFAGSERKDINAEVVVMGKELNKAALTQVLTLLMEQRLGHVTVEGGAGILQAFIRAGLWDEARVFTGKTSFRAGVPAPELPAAATRVSVERVGSDLLEVYSRS</sequence>
<comment type="catalytic activity">
    <reaction evidence="9">
        <text>5-amino-6-(5-phospho-D-ribitylamino)uracil + NADP(+) = 5-amino-6-(5-phospho-D-ribosylamino)uracil + NADPH + H(+)</text>
        <dbReference type="Rhea" id="RHEA:17845"/>
        <dbReference type="ChEBI" id="CHEBI:15378"/>
        <dbReference type="ChEBI" id="CHEBI:57783"/>
        <dbReference type="ChEBI" id="CHEBI:58349"/>
        <dbReference type="ChEBI" id="CHEBI:58421"/>
        <dbReference type="ChEBI" id="CHEBI:58453"/>
        <dbReference type="EC" id="1.1.1.193"/>
    </reaction>
</comment>
<dbReference type="InterPro" id="IPR016193">
    <property type="entry name" value="Cytidine_deaminase-like"/>
</dbReference>
<keyword evidence="15" id="KW-1185">Reference proteome</keyword>
<dbReference type="SUPFAM" id="SSF53927">
    <property type="entry name" value="Cytidine deaminase-like"/>
    <property type="match status" value="1"/>
</dbReference>
<dbReference type="PANTHER" id="PTHR38011">
    <property type="entry name" value="DIHYDROFOLATE REDUCTASE FAMILY PROTEIN (AFU_ORTHOLOGUE AFUA_8G06820)"/>
    <property type="match status" value="1"/>
</dbReference>
<feature type="binding site" evidence="11">
    <location>
        <position position="288"/>
    </location>
    <ligand>
        <name>substrate</name>
    </ligand>
</feature>
<comment type="catalytic activity">
    <reaction evidence="9">
        <text>2,5-diamino-6-hydroxy-4-(5-phosphoribosylamino)-pyrimidine + H2O + H(+) = 5-amino-6-(5-phospho-D-ribosylamino)uracil + NH4(+)</text>
        <dbReference type="Rhea" id="RHEA:21868"/>
        <dbReference type="ChEBI" id="CHEBI:15377"/>
        <dbReference type="ChEBI" id="CHEBI:15378"/>
        <dbReference type="ChEBI" id="CHEBI:28938"/>
        <dbReference type="ChEBI" id="CHEBI:58453"/>
        <dbReference type="ChEBI" id="CHEBI:58614"/>
        <dbReference type="EC" id="3.5.4.26"/>
    </reaction>
</comment>